<dbReference type="CDD" id="cd00397">
    <property type="entry name" value="DNA_BRE_C"/>
    <property type="match status" value="1"/>
</dbReference>
<dbReference type="PANTHER" id="PTHR30349">
    <property type="entry name" value="PHAGE INTEGRASE-RELATED"/>
    <property type="match status" value="1"/>
</dbReference>
<dbReference type="InterPro" id="IPR002104">
    <property type="entry name" value="Integrase_catalytic"/>
</dbReference>
<dbReference type="SUPFAM" id="SSF56349">
    <property type="entry name" value="DNA breaking-rejoining enzymes"/>
    <property type="match status" value="1"/>
</dbReference>
<name>A0A373FB84_COMTE</name>
<dbReference type="GO" id="GO:0006310">
    <property type="term" value="P:DNA recombination"/>
    <property type="evidence" value="ECO:0007669"/>
    <property type="project" value="UniProtKB-KW"/>
</dbReference>
<keyword evidence="10" id="KW-1185">Reference proteome</keyword>
<dbReference type="InterPro" id="IPR050090">
    <property type="entry name" value="Tyrosine_recombinase_XerCD"/>
</dbReference>
<dbReference type="OrthoDB" id="8610787at2"/>
<dbReference type="PROSITE" id="PS51900">
    <property type="entry name" value="CB"/>
    <property type="match status" value="1"/>
</dbReference>
<protein>
    <recommendedName>
        <fullName evidence="11">Tyr recombinase domain-containing protein</fullName>
    </recommendedName>
</protein>
<feature type="domain" description="Core-binding (CB)" evidence="8">
    <location>
        <begin position="373"/>
        <end position="477"/>
    </location>
</feature>
<dbReference type="EMBL" id="QURR01000029">
    <property type="protein sequence ID" value="RGE41330.1"/>
    <property type="molecule type" value="Genomic_DNA"/>
</dbReference>
<proteinExistence type="inferred from homology"/>
<evidence type="ECO:0000256" key="6">
    <source>
        <dbReference type="SAM" id="MobiDB-lite"/>
    </source>
</evidence>
<comment type="similarity">
    <text evidence="1">Belongs to the 'phage' integrase family.</text>
</comment>
<organism evidence="9 10">
    <name type="scientific">Comamonas testosteroni</name>
    <name type="common">Pseudomonas testosteroni</name>
    <dbReference type="NCBI Taxonomy" id="285"/>
    <lineage>
        <taxon>Bacteria</taxon>
        <taxon>Pseudomonadati</taxon>
        <taxon>Pseudomonadota</taxon>
        <taxon>Betaproteobacteria</taxon>
        <taxon>Burkholderiales</taxon>
        <taxon>Comamonadaceae</taxon>
        <taxon>Comamonas</taxon>
    </lineage>
</organism>
<feature type="domain" description="Tyr recombinase" evidence="7">
    <location>
        <begin position="504"/>
        <end position="740"/>
    </location>
</feature>
<dbReference type="InterPro" id="IPR011010">
    <property type="entry name" value="DNA_brk_join_enz"/>
</dbReference>
<dbReference type="InterPro" id="IPR044068">
    <property type="entry name" value="CB"/>
</dbReference>
<evidence type="ECO:0000259" key="7">
    <source>
        <dbReference type="PROSITE" id="PS51898"/>
    </source>
</evidence>
<dbReference type="PANTHER" id="PTHR30349:SF41">
    <property type="entry name" value="INTEGRASE_RECOMBINASE PROTEIN MJ0367-RELATED"/>
    <property type="match status" value="1"/>
</dbReference>
<dbReference type="Pfam" id="PF00589">
    <property type="entry name" value="Phage_integrase"/>
    <property type="match status" value="1"/>
</dbReference>
<dbReference type="Pfam" id="PF12482">
    <property type="entry name" value="DUF3701"/>
    <property type="match status" value="1"/>
</dbReference>
<feature type="region of interest" description="Disordered" evidence="6">
    <location>
        <begin position="1"/>
        <end position="33"/>
    </location>
</feature>
<evidence type="ECO:0000256" key="1">
    <source>
        <dbReference type="ARBA" id="ARBA00008857"/>
    </source>
</evidence>
<evidence type="ECO:0000256" key="4">
    <source>
        <dbReference type="ARBA" id="ARBA00023172"/>
    </source>
</evidence>
<keyword evidence="2" id="KW-0229">DNA integration</keyword>
<comment type="caution">
    <text evidence="9">The sequence shown here is derived from an EMBL/GenBank/DDBJ whole genome shotgun (WGS) entry which is preliminary data.</text>
</comment>
<evidence type="ECO:0000313" key="9">
    <source>
        <dbReference type="EMBL" id="RGE41330.1"/>
    </source>
</evidence>
<dbReference type="GO" id="GO:0015074">
    <property type="term" value="P:DNA integration"/>
    <property type="evidence" value="ECO:0007669"/>
    <property type="project" value="UniProtKB-KW"/>
</dbReference>
<sequence>MKLQHRHVTFDDSSPEVAEPQPIKKRRGRPFGSKSRTWIGSGKSFTTADFAFLRAHLLGVDIRHAAVRYLLHLDISTTREATAYFDALMARMESLAREDANIKDEARPAVEAAVDVILSWRSDVTKFALAKATPPPSASAQAAPAAQPVEELPTLEEFMVSANMEDFSETEVLEAYQEAYGDQLAAQAAPKVVASPVPAAEATLEPVVDPYSSRRLASVADSIGRLLGMISVAPMGTDETIAWLPPALADKFKPFGVLTLSDLANWININGRGWYSKVPAVGKSRAQRLAQWLIDNEKTVGVELNELLKSSLPQDEVFGASSTSVSAPTSTEVSQWQALEFGIVPVQYLDWPMRLRGHDGMFRSRDNNTLGATDDAHAISLWLAEHKDSPRTLEAYTRAVEWLVLWAVVEKGKAISSLVRADLQEFKSFLRSPPAHWIQTARVTKNSKHWRPLRGPLAESSVEGAMRAVSALFAALSKASYLSANAASGLVRTKRTEITMDTTRSLSNQDVEVVGATLGAMEESPRKRRFRALMLLLQTTGLRRHELVSLVWRDIKRARTDNNESDIWQITFIGKGKKERTLPITHQTYQALHDHREDRKELAKGRKLAFLRQLKDDEWPLIGILDDAQAQEREAKASDFVYDTGRQANMTGALSTQRVHTIIKDFFKACVAKAHELGRDSGNFEHASLHWMRHTFAHQVLAATSNDLAVTQQLLGHSSIAVTSVYVKANMQQRIDAVKKVNIGY</sequence>
<reference evidence="9 10" key="1">
    <citation type="submission" date="2018-08" db="EMBL/GenBank/DDBJ databases">
        <title>Comamonas testosteroni strain SWCO2.</title>
        <authorList>
            <person name="Jiang N."/>
            <person name="Zhang X.Z."/>
        </authorList>
    </citation>
    <scope>NUCLEOTIDE SEQUENCE [LARGE SCALE GENOMIC DNA]</scope>
    <source>
        <strain evidence="9 10">SWCO2</strain>
    </source>
</reference>
<dbReference type="Gene3D" id="1.10.443.10">
    <property type="entry name" value="Intergrase catalytic core"/>
    <property type="match status" value="1"/>
</dbReference>
<keyword evidence="4" id="KW-0233">DNA recombination</keyword>
<evidence type="ECO:0000256" key="3">
    <source>
        <dbReference type="ARBA" id="ARBA00023125"/>
    </source>
</evidence>
<dbReference type="InterPro" id="IPR010998">
    <property type="entry name" value="Integrase_recombinase_N"/>
</dbReference>
<evidence type="ECO:0008006" key="11">
    <source>
        <dbReference type="Google" id="ProtNLM"/>
    </source>
</evidence>
<dbReference type="InterPro" id="IPR022169">
    <property type="entry name" value="DUF3701"/>
</dbReference>
<evidence type="ECO:0000313" key="10">
    <source>
        <dbReference type="Proteomes" id="UP000261948"/>
    </source>
</evidence>
<dbReference type="PROSITE" id="PS51898">
    <property type="entry name" value="TYR_RECOMBINASE"/>
    <property type="match status" value="1"/>
</dbReference>
<dbReference type="InterPro" id="IPR013762">
    <property type="entry name" value="Integrase-like_cat_sf"/>
</dbReference>
<dbReference type="GO" id="GO:0003677">
    <property type="term" value="F:DNA binding"/>
    <property type="evidence" value="ECO:0007669"/>
    <property type="project" value="UniProtKB-UniRule"/>
</dbReference>
<dbReference type="AlphaFoldDB" id="A0A373FB84"/>
<evidence type="ECO:0000256" key="2">
    <source>
        <dbReference type="ARBA" id="ARBA00022908"/>
    </source>
</evidence>
<gene>
    <name evidence="9" type="ORF">DZC30_18650</name>
</gene>
<accession>A0A373FB84</accession>
<keyword evidence="3 5" id="KW-0238">DNA-binding</keyword>
<evidence type="ECO:0000256" key="5">
    <source>
        <dbReference type="PROSITE-ProRule" id="PRU01248"/>
    </source>
</evidence>
<dbReference type="Gene3D" id="1.10.150.130">
    <property type="match status" value="1"/>
</dbReference>
<evidence type="ECO:0000259" key="8">
    <source>
        <dbReference type="PROSITE" id="PS51900"/>
    </source>
</evidence>
<dbReference type="Proteomes" id="UP000261948">
    <property type="component" value="Unassembled WGS sequence"/>
</dbReference>